<gene>
    <name evidence="1" type="ORF">J5V16_09200</name>
</gene>
<evidence type="ECO:0000313" key="2">
    <source>
        <dbReference type="Proteomes" id="UP000681341"/>
    </source>
</evidence>
<name>A0ABS3U2J3_9ACTN</name>
<comment type="caution">
    <text evidence="1">The sequence shown here is derived from an EMBL/GenBank/DDBJ whole genome shotgun (WGS) entry which is preliminary data.</text>
</comment>
<dbReference type="Proteomes" id="UP000681341">
    <property type="component" value="Unassembled WGS sequence"/>
</dbReference>
<reference evidence="1 2" key="1">
    <citation type="submission" date="2021-03" db="EMBL/GenBank/DDBJ databases">
        <title>Glycomyces sp. nov., a novel actinomycete isolated from soil.</title>
        <authorList>
            <person name="Yang X."/>
            <person name="Xu X."/>
        </authorList>
    </citation>
    <scope>NUCLEOTIDE SEQUENCE [LARGE SCALE GENOMIC DNA]</scope>
    <source>
        <strain evidence="1 2">NEAU-S30</strain>
    </source>
</reference>
<sequence length="138" mass="15430">MDPIFRLPAGSPLAAAASADWGLLPLRVPAGWNVVYNELSARRLPDGRLEANDSEDLYWARTARPPWLSAEEAAERGGPQAREISIDAGWYGGHGFRIAVLDPDWEHEIASRTTTDLFECISTLESWMRMIALERRLP</sequence>
<accession>A0ABS3U2J3</accession>
<evidence type="ECO:0008006" key="3">
    <source>
        <dbReference type="Google" id="ProtNLM"/>
    </source>
</evidence>
<protein>
    <recommendedName>
        <fullName evidence="3">SMI1/KNR4 family protein</fullName>
    </recommendedName>
</protein>
<dbReference type="EMBL" id="JAGFNP010000004">
    <property type="protein sequence ID" value="MBO3732997.1"/>
    <property type="molecule type" value="Genomic_DNA"/>
</dbReference>
<organism evidence="1 2">
    <name type="scientific">Glycomyces niveus</name>
    <dbReference type="NCBI Taxonomy" id="2820287"/>
    <lineage>
        <taxon>Bacteria</taxon>
        <taxon>Bacillati</taxon>
        <taxon>Actinomycetota</taxon>
        <taxon>Actinomycetes</taxon>
        <taxon>Glycomycetales</taxon>
        <taxon>Glycomycetaceae</taxon>
        <taxon>Glycomyces</taxon>
    </lineage>
</organism>
<evidence type="ECO:0000313" key="1">
    <source>
        <dbReference type="EMBL" id="MBO3732997.1"/>
    </source>
</evidence>
<proteinExistence type="predicted"/>
<dbReference type="RefSeq" id="WP_208495807.1">
    <property type="nucleotide sequence ID" value="NZ_JAGFNP010000004.1"/>
</dbReference>
<keyword evidence="2" id="KW-1185">Reference proteome</keyword>